<dbReference type="PRINTS" id="PR01270">
    <property type="entry name" value="HDASUPER"/>
</dbReference>
<dbReference type="SUPFAM" id="SSF52768">
    <property type="entry name" value="Arginase/deacetylase"/>
    <property type="match status" value="1"/>
</dbReference>
<accession>A0A523YP69</accession>
<dbReference type="EMBL" id="SOIJ01000128">
    <property type="protein sequence ID" value="TET93262.1"/>
    <property type="molecule type" value="Genomic_DNA"/>
</dbReference>
<dbReference type="GO" id="GO:0004407">
    <property type="term" value="F:histone deacetylase activity"/>
    <property type="evidence" value="ECO:0007669"/>
    <property type="project" value="InterPro"/>
</dbReference>
<dbReference type="InterPro" id="IPR044150">
    <property type="entry name" value="HDAC_classIV"/>
</dbReference>
<dbReference type="Proteomes" id="UP000316925">
    <property type="component" value="Unassembled WGS sequence"/>
</dbReference>
<organism evidence="4 5">
    <name type="scientific">Aerophobetes bacterium</name>
    <dbReference type="NCBI Taxonomy" id="2030807"/>
    <lineage>
        <taxon>Bacteria</taxon>
        <taxon>Candidatus Aerophobota</taxon>
    </lineage>
</organism>
<evidence type="ECO:0000256" key="1">
    <source>
        <dbReference type="ARBA" id="ARBA00005947"/>
    </source>
</evidence>
<dbReference type="PANTHER" id="PTHR10625:SF19">
    <property type="entry name" value="HISTONE DEACETYLASE 12"/>
    <property type="match status" value="1"/>
</dbReference>
<dbReference type="InterPro" id="IPR023801">
    <property type="entry name" value="His_deacetylse_dom"/>
</dbReference>
<evidence type="ECO:0000313" key="5">
    <source>
        <dbReference type="Proteomes" id="UP000316925"/>
    </source>
</evidence>
<dbReference type="InterPro" id="IPR000286">
    <property type="entry name" value="HDACs"/>
</dbReference>
<dbReference type="InterPro" id="IPR023696">
    <property type="entry name" value="Ureohydrolase_dom_sf"/>
</dbReference>
<evidence type="ECO:0000313" key="4">
    <source>
        <dbReference type="EMBL" id="TET93262.1"/>
    </source>
</evidence>
<dbReference type="GO" id="GO:0016787">
    <property type="term" value="F:hydrolase activity"/>
    <property type="evidence" value="ECO:0007669"/>
    <property type="project" value="UniProtKB-KW"/>
</dbReference>
<comment type="similarity">
    <text evidence="1">Belongs to the histone deacetylase family.</text>
</comment>
<dbReference type="InterPro" id="IPR037138">
    <property type="entry name" value="His_deacetylse_dom_sf"/>
</dbReference>
<protein>
    <submittedName>
        <fullName evidence="4">Histone deacetylase</fullName>
    </submittedName>
</protein>
<dbReference type="Pfam" id="PF00850">
    <property type="entry name" value="Hist_deacetyl"/>
    <property type="match status" value="1"/>
</dbReference>
<evidence type="ECO:0000259" key="3">
    <source>
        <dbReference type="Pfam" id="PF00850"/>
    </source>
</evidence>
<feature type="non-terminal residue" evidence="4">
    <location>
        <position position="1"/>
    </location>
</feature>
<comment type="caution">
    <text evidence="4">The sequence shown here is derived from an EMBL/GenBank/DDBJ whole genome shotgun (WGS) entry which is preliminary data.</text>
</comment>
<dbReference type="Gene3D" id="3.40.800.20">
    <property type="entry name" value="Histone deacetylase domain"/>
    <property type="match status" value="1"/>
</dbReference>
<proteinExistence type="inferred from homology"/>
<reference evidence="4 5" key="1">
    <citation type="submission" date="2019-03" db="EMBL/GenBank/DDBJ databases">
        <title>Metabolic potential of uncultured bacteria and archaea associated with petroleum seepage in deep-sea sediments.</title>
        <authorList>
            <person name="Dong X."/>
            <person name="Hubert C."/>
        </authorList>
    </citation>
    <scope>NUCLEOTIDE SEQUENCE [LARGE SCALE GENOMIC DNA]</scope>
    <source>
        <strain evidence="4">E29_bin28</strain>
    </source>
</reference>
<evidence type="ECO:0000256" key="2">
    <source>
        <dbReference type="ARBA" id="ARBA00022801"/>
    </source>
</evidence>
<dbReference type="PANTHER" id="PTHR10625">
    <property type="entry name" value="HISTONE DEACETYLASE HDAC1-RELATED"/>
    <property type="match status" value="1"/>
</dbReference>
<keyword evidence="2" id="KW-0378">Hydrolase</keyword>
<name>A0A523YP69_UNCAE</name>
<dbReference type="AlphaFoldDB" id="A0A523YP69"/>
<feature type="domain" description="Histone deacetylase" evidence="3">
    <location>
        <begin position="15"/>
        <end position="215"/>
    </location>
</feature>
<gene>
    <name evidence="4" type="ORF">E3J33_02235</name>
</gene>
<sequence>RDLENLSFSPRTMFSEIPLTREITEAYKLFAGGTILAGQKALEKGMAIHLGGGFHHAFPSRGEGFCYINDVAVSIRRLKRDKLIEKALIVDCDLHQGNGTAFIFQEDRSVFTFSIHQENLYPVKEKSDLDIGLPDFTGDEEYLAKLSSTLLQIWQNFEPDVVYYLAGADPYEDDQLGQLKLTKAGLKKRDNWVISKCLEKKVPLVILLAGGYAFRVEDTVDIHCHTCRIATMLFGRPLP</sequence>
<dbReference type="GO" id="GO:0040029">
    <property type="term" value="P:epigenetic regulation of gene expression"/>
    <property type="evidence" value="ECO:0007669"/>
    <property type="project" value="TreeGrafter"/>
</dbReference>
<dbReference type="CDD" id="cd09993">
    <property type="entry name" value="HDAC_classIV"/>
    <property type="match status" value="1"/>
</dbReference>